<evidence type="ECO:0000313" key="2">
    <source>
        <dbReference type="Proteomes" id="UP000252706"/>
    </source>
</evidence>
<protein>
    <recommendedName>
        <fullName evidence="3">DnaA N-terminal domain-containing protein</fullName>
    </recommendedName>
</protein>
<accession>A0A366X6Y3</accession>
<proteinExistence type="predicted"/>
<evidence type="ECO:0000313" key="1">
    <source>
        <dbReference type="EMBL" id="RBW60667.1"/>
    </source>
</evidence>
<reference evidence="1 2" key="1">
    <citation type="submission" date="2018-07" db="EMBL/GenBank/DDBJ databases">
        <title>Modular assembly of carbohydrate-degrading microbial communities in the ocean.</title>
        <authorList>
            <person name="Enke T.N."/>
            <person name="Datta M.S."/>
            <person name="Schwartzman J.A."/>
            <person name="Cermak N."/>
            <person name="Schmitz D.A."/>
            <person name="Barrere J."/>
            <person name="Cordero O.X."/>
        </authorList>
    </citation>
    <scope>NUCLEOTIDE SEQUENCE [LARGE SCALE GENOMIC DNA]</scope>
    <source>
        <strain evidence="1 2">C3M10</strain>
    </source>
</reference>
<sequence>MLKTKYAGQGSAAQKYDLITALGSHALSLNKTEQRRVLRLITLVTARYNWGRNELAVGQREIARLWSCDERTVKREMARFRAMGWLTVKRQGARGRVTEYQMELADVMNDTRATWEAVGPDFALRVEGAPEQTSVVPFPAGTQSVQSPPPDISDGTEWSLAQAVLHQEDQARFGAWLQALTRGERAGGRLTLRAPSRFHARYVQNNMAREVLLACQAVDSSVSEILITD</sequence>
<organism evidence="1 2">
    <name type="scientific">Phaeobacter gallaeciensis</name>
    <dbReference type="NCBI Taxonomy" id="60890"/>
    <lineage>
        <taxon>Bacteria</taxon>
        <taxon>Pseudomonadati</taxon>
        <taxon>Pseudomonadota</taxon>
        <taxon>Alphaproteobacteria</taxon>
        <taxon>Rhodobacterales</taxon>
        <taxon>Roseobacteraceae</taxon>
        <taxon>Phaeobacter</taxon>
    </lineage>
</organism>
<comment type="caution">
    <text evidence="1">The sequence shown here is derived from an EMBL/GenBank/DDBJ whole genome shotgun (WGS) entry which is preliminary data.</text>
</comment>
<dbReference type="EMBL" id="QOCE01000011">
    <property type="protein sequence ID" value="RBW60667.1"/>
    <property type="molecule type" value="Genomic_DNA"/>
</dbReference>
<dbReference type="OrthoDB" id="7657434at2"/>
<dbReference type="RefSeq" id="WP_113822218.1">
    <property type="nucleotide sequence ID" value="NZ_QOCE01000011.1"/>
</dbReference>
<gene>
    <name evidence="1" type="ORF">DS909_04410</name>
</gene>
<dbReference type="AlphaFoldDB" id="A0A366X6Y3"/>
<name>A0A366X6Y3_9RHOB</name>
<evidence type="ECO:0008006" key="3">
    <source>
        <dbReference type="Google" id="ProtNLM"/>
    </source>
</evidence>
<dbReference type="Proteomes" id="UP000252706">
    <property type="component" value="Unassembled WGS sequence"/>
</dbReference>